<dbReference type="AlphaFoldDB" id="A1ZTU3"/>
<evidence type="ECO:0000256" key="1">
    <source>
        <dbReference type="SAM" id="MobiDB-lite"/>
    </source>
</evidence>
<comment type="caution">
    <text evidence="2">The sequence shown here is derived from an EMBL/GenBank/DDBJ whole genome shotgun (WGS) entry which is preliminary data.</text>
</comment>
<reference evidence="2 3" key="1">
    <citation type="submission" date="2007-01" db="EMBL/GenBank/DDBJ databases">
        <authorList>
            <person name="Haygood M."/>
            <person name="Podell S."/>
            <person name="Anderson C."/>
            <person name="Hopkinson B."/>
            <person name="Roe K."/>
            <person name="Barbeau K."/>
            <person name="Gaasterland T."/>
            <person name="Ferriera S."/>
            <person name="Johnson J."/>
            <person name="Kravitz S."/>
            <person name="Beeson K."/>
            <person name="Sutton G."/>
            <person name="Rogers Y.-H."/>
            <person name="Friedman R."/>
            <person name="Frazier M."/>
            <person name="Venter J.C."/>
        </authorList>
    </citation>
    <scope>NUCLEOTIDE SEQUENCE [LARGE SCALE GENOMIC DNA]</scope>
    <source>
        <strain evidence="2 3">ATCC 23134</strain>
    </source>
</reference>
<evidence type="ECO:0000313" key="3">
    <source>
        <dbReference type="Proteomes" id="UP000004095"/>
    </source>
</evidence>
<feature type="compositionally biased region" description="Polar residues" evidence="1">
    <location>
        <begin position="436"/>
        <end position="447"/>
    </location>
</feature>
<organism evidence="2 3">
    <name type="scientific">Microscilla marina ATCC 23134</name>
    <dbReference type="NCBI Taxonomy" id="313606"/>
    <lineage>
        <taxon>Bacteria</taxon>
        <taxon>Pseudomonadati</taxon>
        <taxon>Bacteroidota</taxon>
        <taxon>Cytophagia</taxon>
        <taxon>Cytophagales</taxon>
        <taxon>Microscillaceae</taxon>
        <taxon>Microscilla</taxon>
    </lineage>
</organism>
<feature type="region of interest" description="Disordered" evidence="1">
    <location>
        <begin position="1"/>
        <end position="88"/>
    </location>
</feature>
<sequence length="447" mass="50098">MNQSAKHKRQRGDANRAKLKRQRNTKNVFTGLNRPAKKRPTALAKKQGGASVNKRRENRAAKKPGIAKSNEVKAGFSSKPDKWYKGRNLYPTAGKDGATIYLPQQNDATPSELLKGQFVKDVDVGKEVAAGIPPKADKWYKGRNLYPTLDENGKTIYLPQQSEATPSELLKGQFVKDVDTGKEVLNGVDPKPDRWYKGRNLYPTLDENGKTTYLPQKSEATPSELLKGQFVKDVEAGKEVLDGTAPKPDRWYKGRNLYPTLDEDGKTTYLPQKSDATPAERLKGRYVKDVDAGKDAIEGYAPKEDKWFKGRNLYATLGDEGEVVYLPQESDATPSELQKGQFVKAVDAGKKVREVLPQNLKPKTDDQGRVLYPVKTQSDDGKEELVYYPKESEATAAEKTKGQFVRDEEVINEPQTRRRAQRASKPEGRNRRNAVTEMQSNNLTNLK</sequence>
<evidence type="ECO:0000313" key="2">
    <source>
        <dbReference type="EMBL" id="EAY26195.1"/>
    </source>
</evidence>
<dbReference type="InterPro" id="IPR009091">
    <property type="entry name" value="RCC1/BLIP-II"/>
</dbReference>
<dbReference type="RefSeq" id="WP_002701420.1">
    <property type="nucleotide sequence ID" value="NZ_AAWS01000037.1"/>
</dbReference>
<accession>A1ZTU3</accession>
<dbReference type="SUPFAM" id="SSF50985">
    <property type="entry name" value="RCC1/BLIP-II"/>
    <property type="match status" value="1"/>
</dbReference>
<dbReference type="Proteomes" id="UP000004095">
    <property type="component" value="Unassembled WGS sequence"/>
</dbReference>
<feature type="compositionally biased region" description="Basic and acidic residues" evidence="1">
    <location>
        <begin position="388"/>
        <end position="409"/>
    </location>
</feature>
<protein>
    <submittedName>
        <fullName evidence="2">Uncharacterized protein</fullName>
    </submittedName>
</protein>
<gene>
    <name evidence="2" type="ORF">M23134_02527</name>
</gene>
<proteinExistence type="predicted"/>
<keyword evidence="3" id="KW-1185">Reference proteome</keyword>
<name>A1ZTU3_MICM2</name>
<dbReference type="EMBL" id="AAWS01000037">
    <property type="protein sequence ID" value="EAY26195.1"/>
    <property type="molecule type" value="Genomic_DNA"/>
</dbReference>
<feature type="compositionally biased region" description="Basic residues" evidence="1">
    <location>
        <begin position="1"/>
        <end position="10"/>
    </location>
</feature>
<feature type="region of interest" description="Disordered" evidence="1">
    <location>
        <begin position="388"/>
        <end position="447"/>
    </location>
</feature>